<dbReference type="GO" id="GO:0016887">
    <property type="term" value="F:ATP hydrolysis activity"/>
    <property type="evidence" value="ECO:0007669"/>
    <property type="project" value="InterPro"/>
</dbReference>
<dbReference type="PROSITE" id="PS50893">
    <property type="entry name" value="ABC_TRANSPORTER_2"/>
    <property type="match status" value="1"/>
</dbReference>
<evidence type="ECO:0000256" key="6">
    <source>
        <dbReference type="ARBA" id="ARBA00023004"/>
    </source>
</evidence>
<sequence length="351" mass="36200">MSLKCENISAHHPGNSTATLKNVSLSVPTGEICAVLGPSGSGKTTLLRVIAGLHTNSSGAVIVGDKDLSATPVQHRGIGVVPQQGALFGHLTVAANIGFGLKLRTHRSAVKDPRVQRMLTLTGMAEFAARYPHQLSGGQQQRVALARALAPEPQVLLLDEPFSALDASLRESLRTEVRDLLHSLGITALLITHDRTEAFSFADHVALLHDGAVVDSGTPVSVYRHPSCAWSASFLGDATLLPCSPSAQGSTCALGELTVAEGCPAQGLAVVRPEMLEVELSGNEGQGVLATIEGVEHRGDKQVLRLTVPEAGRMGGDGGVAITANAAPFPTATVGTTASISVSGPVHVVAG</sequence>
<keyword evidence="6" id="KW-0408">Iron</keyword>
<evidence type="ECO:0000256" key="4">
    <source>
        <dbReference type="ARBA" id="ARBA00022741"/>
    </source>
</evidence>
<keyword evidence="4" id="KW-0547">Nucleotide-binding</keyword>
<dbReference type="InterPro" id="IPR017871">
    <property type="entry name" value="ABC_transporter-like_CS"/>
</dbReference>
<dbReference type="AlphaFoldDB" id="A0A9D1RZB2"/>
<dbReference type="PROSITE" id="PS00211">
    <property type="entry name" value="ABC_TRANSPORTER_1"/>
    <property type="match status" value="1"/>
</dbReference>
<dbReference type="InterPro" id="IPR003439">
    <property type="entry name" value="ABC_transporter-like_ATP-bd"/>
</dbReference>
<evidence type="ECO:0000256" key="7">
    <source>
        <dbReference type="ARBA" id="ARBA00023065"/>
    </source>
</evidence>
<evidence type="ECO:0000313" key="12">
    <source>
        <dbReference type="Proteomes" id="UP000824189"/>
    </source>
</evidence>
<dbReference type="FunFam" id="3.40.50.300:FF:000425">
    <property type="entry name" value="Probable ABC transporter, ATP-binding subunit"/>
    <property type="match status" value="1"/>
</dbReference>
<dbReference type="EC" id="7.6.2.9" evidence="9"/>
<keyword evidence="5 11" id="KW-0067">ATP-binding</keyword>
<proteinExistence type="predicted"/>
<keyword evidence="7" id="KW-0406">Ion transport</keyword>
<evidence type="ECO:0000256" key="9">
    <source>
        <dbReference type="ARBA" id="ARBA00066388"/>
    </source>
</evidence>
<protein>
    <recommendedName>
        <fullName evidence="9">ABC-type quaternary amine transporter</fullName>
        <ecNumber evidence="9">7.6.2.9</ecNumber>
    </recommendedName>
</protein>
<dbReference type="SUPFAM" id="SSF52540">
    <property type="entry name" value="P-loop containing nucleoside triphosphate hydrolases"/>
    <property type="match status" value="1"/>
</dbReference>
<name>A0A9D1RZB2_9CORY</name>
<evidence type="ECO:0000256" key="1">
    <source>
        <dbReference type="ARBA" id="ARBA00022448"/>
    </source>
</evidence>
<comment type="caution">
    <text evidence="11">The sequence shown here is derived from an EMBL/GenBank/DDBJ whole genome shotgun (WGS) entry which is preliminary data.</text>
</comment>
<dbReference type="InterPro" id="IPR050093">
    <property type="entry name" value="ABC_SmlMolc_Importer"/>
</dbReference>
<dbReference type="SMART" id="SM00382">
    <property type="entry name" value="AAA"/>
    <property type="match status" value="1"/>
</dbReference>
<accession>A0A9D1RZB2</accession>
<reference evidence="11" key="2">
    <citation type="submission" date="2021-04" db="EMBL/GenBank/DDBJ databases">
        <authorList>
            <person name="Gilroy R."/>
        </authorList>
    </citation>
    <scope>NUCLEOTIDE SEQUENCE</scope>
    <source>
        <strain evidence="11">4376</strain>
    </source>
</reference>
<evidence type="ECO:0000256" key="3">
    <source>
        <dbReference type="ARBA" id="ARBA00022496"/>
    </source>
</evidence>
<organism evidence="11 12">
    <name type="scientific">Candidatus Corynebacterium gallistercoris</name>
    <dbReference type="NCBI Taxonomy" id="2838530"/>
    <lineage>
        <taxon>Bacteria</taxon>
        <taxon>Bacillati</taxon>
        <taxon>Actinomycetota</taxon>
        <taxon>Actinomycetes</taxon>
        <taxon>Mycobacteriales</taxon>
        <taxon>Corynebacteriaceae</taxon>
        <taxon>Corynebacterium</taxon>
    </lineage>
</organism>
<gene>
    <name evidence="11" type="ORF">H9867_07240</name>
</gene>
<dbReference type="Gene3D" id="3.40.50.300">
    <property type="entry name" value="P-loop containing nucleotide triphosphate hydrolases"/>
    <property type="match status" value="1"/>
</dbReference>
<dbReference type="InterPro" id="IPR003593">
    <property type="entry name" value="AAA+_ATPase"/>
</dbReference>
<keyword evidence="2" id="KW-1003">Cell membrane</keyword>
<evidence type="ECO:0000256" key="8">
    <source>
        <dbReference type="ARBA" id="ARBA00023136"/>
    </source>
</evidence>
<dbReference type="PANTHER" id="PTHR42781:SF4">
    <property type="entry name" value="SPERMIDINE_PUTRESCINE IMPORT ATP-BINDING PROTEIN POTA"/>
    <property type="match status" value="1"/>
</dbReference>
<dbReference type="GO" id="GO:0015408">
    <property type="term" value="F:ABC-type ferric iron transporter activity"/>
    <property type="evidence" value="ECO:0007669"/>
    <property type="project" value="InterPro"/>
</dbReference>
<dbReference type="GO" id="GO:0015418">
    <property type="term" value="F:ABC-type quaternary ammonium compound transporting activity"/>
    <property type="evidence" value="ECO:0007669"/>
    <property type="project" value="UniProtKB-EC"/>
</dbReference>
<dbReference type="CDD" id="cd03259">
    <property type="entry name" value="ABC_Carb_Solutes_like"/>
    <property type="match status" value="1"/>
</dbReference>
<evidence type="ECO:0000259" key="10">
    <source>
        <dbReference type="PROSITE" id="PS50893"/>
    </source>
</evidence>
<evidence type="ECO:0000256" key="5">
    <source>
        <dbReference type="ARBA" id="ARBA00022840"/>
    </source>
</evidence>
<dbReference type="InterPro" id="IPR027417">
    <property type="entry name" value="P-loop_NTPase"/>
</dbReference>
<keyword evidence="8" id="KW-0472">Membrane</keyword>
<keyword evidence="1" id="KW-0813">Transport</keyword>
<dbReference type="EMBL" id="DXFZ01000088">
    <property type="protein sequence ID" value="HIW96260.1"/>
    <property type="molecule type" value="Genomic_DNA"/>
</dbReference>
<dbReference type="InterPro" id="IPR015853">
    <property type="entry name" value="ABC_transpr_FbpC"/>
</dbReference>
<feature type="domain" description="ABC transporter" evidence="10">
    <location>
        <begin position="3"/>
        <end position="235"/>
    </location>
</feature>
<dbReference type="GO" id="GO:0016020">
    <property type="term" value="C:membrane"/>
    <property type="evidence" value="ECO:0007669"/>
    <property type="project" value="InterPro"/>
</dbReference>
<evidence type="ECO:0000256" key="2">
    <source>
        <dbReference type="ARBA" id="ARBA00022475"/>
    </source>
</evidence>
<dbReference type="GO" id="GO:0005524">
    <property type="term" value="F:ATP binding"/>
    <property type="evidence" value="ECO:0007669"/>
    <property type="project" value="UniProtKB-KW"/>
</dbReference>
<evidence type="ECO:0000313" key="11">
    <source>
        <dbReference type="EMBL" id="HIW96260.1"/>
    </source>
</evidence>
<dbReference type="Proteomes" id="UP000824189">
    <property type="component" value="Unassembled WGS sequence"/>
</dbReference>
<dbReference type="PANTHER" id="PTHR42781">
    <property type="entry name" value="SPERMIDINE/PUTRESCINE IMPORT ATP-BINDING PROTEIN POTA"/>
    <property type="match status" value="1"/>
</dbReference>
<dbReference type="Pfam" id="PF00005">
    <property type="entry name" value="ABC_tran"/>
    <property type="match status" value="1"/>
</dbReference>
<keyword evidence="3" id="KW-0410">Iron transport</keyword>
<reference evidence="11" key="1">
    <citation type="journal article" date="2021" name="PeerJ">
        <title>Extensive microbial diversity within the chicken gut microbiome revealed by metagenomics and culture.</title>
        <authorList>
            <person name="Gilroy R."/>
            <person name="Ravi A."/>
            <person name="Getino M."/>
            <person name="Pursley I."/>
            <person name="Horton D.L."/>
            <person name="Alikhan N.F."/>
            <person name="Baker D."/>
            <person name="Gharbi K."/>
            <person name="Hall N."/>
            <person name="Watson M."/>
            <person name="Adriaenssens E.M."/>
            <person name="Foster-Nyarko E."/>
            <person name="Jarju S."/>
            <person name="Secka A."/>
            <person name="Antonio M."/>
            <person name="Oren A."/>
            <person name="Chaudhuri R.R."/>
            <person name="La Ragione R."/>
            <person name="Hildebrand F."/>
            <person name="Pallen M.J."/>
        </authorList>
    </citation>
    <scope>NUCLEOTIDE SEQUENCE</scope>
    <source>
        <strain evidence="11">4376</strain>
    </source>
</reference>